<dbReference type="PROSITE" id="PS51903">
    <property type="entry name" value="CLP_R"/>
    <property type="match status" value="1"/>
</dbReference>
<comment type="function">
    <text evidence="12">Part of a stress-induced multi-chaperone system, it is involved in the recovery of the cell from heat-induced damage, in cooperation with DnaK, DnaJ and GrpE.</text>
</comment>
<dbReference type="SUPFAM" id="SSF81923">
    <property type="entry name" value="Double Clp-N motif"/>
    <property type="match status" value="1"/>
</dbReference>
<comment type="similarity">
    <text evidence="2 11">Belongs to the ClpA/ClpB family.</text>
</comment>
<dbReference type="GO" id="GO:0034605">
    <property type="term" value="P:cellular response to heat"/>
    <property type="evidence" value="ECO:0007669"/>
    <property type="project" value="TreeGrafter"/>
</dbReference>
<evidence type="ECO:0000256" key="10">
    <source>
        <dbReference type="PROSITE-ProRule" id="PRU01251"/>
    </source>
</evidence>
<feature type="coiled-coil region" evidence="12">
    <location>
        <begin position="406"/>
        <end position="493"/>
    </location>
</feature>
<dbReference type="Proteomes" id="UP000410049">
    <property type="component" value="Unassembled WGS sequence"/>
</dbReference>
<organism evidence="15 16">
    <name type="scientific">Bifidobacterium myosotis</name>
    <dbReference type="NCBI Taxonomy" id="1630166"/>
    <lineage>
        <taxon>Bacteria</taxon>
        <taxon>Bacillati</taxon>
        <taxon>Actinomycetota</taxon>
        <taxon>Actinomycetes</taxon>
        <taxon>Bifidobacteriales</taxon>
        <taxon>Bifidobacteriaceae</taxon>
        <taxon>Bifidobacterium</taxon>
    </lineage>
</organism>
<keyword evidence="3 10" id="KW-0677">Repeat</keyword>
<evidence type="ECO:0000256" key="4">
    <source>
        <dbReference type="ARBA" id="ARBA00022741"/>
    </source>
</evidence>
<keyword evidence="12" id="KW-0963">Cytoplasm</keyword>
<dbReference type="GO" id="GO:0016887">
    <property type="term" value="F:ATP hydrolysis activity"/>
    <property type="evidence" value="ECO:0007669"/>
    <property type="project" value="InterPro"/>
</dbReference>
<dbReference type="FunFam" id="3.40.50.300:FF:000010">
    <property type="entry name" value="Chaperone clpB 1, putative"/>
    <property type="match status" value="1"/>
</dbReference>
<dbReference type="Gene3D" id="1.10.8.60">
    <property type="match status" value="1"/>
</dbReference>
<keyword evidence="5 11" id="KW-0067">ATP-binding</keyword>
<dbReference type="Gene3D" id="3.40.50.300">
    <property type="entry name" value="P-loop containing nucleotide triphosphate hydrolases"/>
    <property type="match status" value="3"/>
</dbReference>
<evidence type="ECO:0000256" key="13">
    <source>
        <dbReference type="SAM" id="MobiDB-lite"/>
    </source>
</evidence>
<dbReference type="InterPro" id="IPR018368">
    <property type="entry name" value="ClpA/B_CS1"/>
</dbReference>
<dbReference type="InterPro" id="IPR001270">
    <property type="entry name" value="ClpA/B"/>
</dbReference>
<dbReference type="InterPro" id="IPR003959">
    <property type="entry name" value="ATPase_AAA_core"/>
</dbReference>
<keyword evidence="7 12" id="KW-0175">Coiled coil</keyword>
<dbReference type="Gene3D" id="1.10.1780.10">
    <property type="entry name" value="Clp, N-terminal domain"/>
    <property type="match status" value="1"/>
</dbReference>
<evidence type="ECO:0000256" key="7">
    <source>
        <dbReference type="ARBA" id="ARBA00023054"/>
    </source>
</evidence>
<dbReference type="InterPro" id="IPR019489">
    <property type="entry name" value="Clp_ATPase_C"/>
</dbReference>
<dbReference type="GO" id="GO:0005737">
    <property type="term" value="C:cytoplasm"/>
    <property type="evidence" value="ECO:0007669"/>
    <property type="project" value="UniProtKB-SubCell"/>
</dbReference>
<dbReference type="SMART" id="SM00382">
    <property type="entry name" value="AAA"/>
    <property type="match status" value="2"/>
</dbReference>
<evidence type="ECO:0000256" key="11">
    <source>
        <dbReference type="RuleBase" id="RU004432"/>
    </source>
</evidence>
<dbReference type="InterPro" id="IPR027417">
    <property type="entry name" value="P-loop_NTPase"/>
</dbReference>
<dbReference type="InterPro" id="IPR050130">
    <property type="entry name" value="ClpA_ClpB"/>
</dbReference>
<keyword evidence="8 11" id="KW-0143">Chaperone</keyword>
<dbReference type="SUPFAM" id="SSF52540">
    <property type="entry name" value="P-loop containing nucleoside triphosphate hydrolases"/>
    <property type="match status" value="2"/>
</dbReference>
<dbReference type="SMART" id="SM01086">
    <property type="entry name" value="ClpB_D2-small"/>
    <property type="match status" value="1"/>
</dbReference>
<accession>A0A5M9ZIU9</accession>
<keyword evidence="4 11" id="KW-0547">Nucleotide-binding</keyword>
<dbReference type="PROSITE" id="PS00870">
    <property type="entry name" value="CLPAB_1"/>
    <property type="match status" value="1"/>
</dbReference>
<comment type="subunit">
    <text evidence="12">Homohexamer; The oligomerization is ATP-dependent.</text>
</comment>
<evidence type="ECO:0000259" key="14">
    <source>
        <dbReference type="PROSITE" id="PS51903"/>
    </source>
</evidence>
<dbReference type="Pfam" id="PF02861">
    <property type="entry name" value="Clp_N"/>
    <property type="match status" value="1"/>
</dbReference>
<dbReference type="AlphaFoldDB" id="A0A5M9ZIU9"/>
<keyword evidence="6 12" id="KW-0346">Stress response</keyword>
<dbReference type="Pfam" id="PF07724">
    <property type="entry name" value="AAA_2"/>
    <property type="match status" value="1"/>
</dbReference>
<dbReference type="InterPro" id="IPR036628">
    <property type="entry name" value="Clp_N_dom_sf"/>
</dbReference>
<name>A0A5M9ZIU9_9BIFI</name>
<dbReference type="PRINTS" id="PR00300">
    <property type="entry name" value="CLPPROTEASEA"/>
</dbReference>
<evidence type="ECO:0000256" key="8">
    <source>
        <dbReference type="ARBA" id="ARBA00023186"/>
    </source>
</evidence>
<dbReference type="FunFam" id="3.40.50.300:FF:000120">
    <property type="entry name" value="ATP-dependent chaperone ClpB"/>
    <property type="match status" value="1"/>
</dbReference>
<evidence type="ECO:0000256" key="6">
    <source>
        <dbReference type="ARBA" id="ARBA00023016"/>
    </source>
</evidence>
<evidence type="ECO:0000313" key="15">
    <source>
        <dbReference type="EMBL" id="KAA8826586.1"/>
    </source>
</evidence>
<evidence type="ECO:0000256" key="3">
    <source>
        <dbReference type="ARBA" id="ARBA00022737"/>
    </source>
</evidence>
<dbReference type="CDD" id="cd00009">
    <property type="entry name" value="AAA"/>
    <property type="match status" value="1"/>
</dbReference>
<feature type="coiled-coil region" evidence="12">
    <location>
        <begin position="84"/>
        <end position="111"/>
    </location>
</feature>
<reference evidence="15 16" key="1">
    <citation type="journal article" date="2019" name="Syst. Appl. Microbiol.">
        <title>Characterization of Bifidobacterium species in feaces of the Egyptian fruit bat: Description of B. vespertilionis sp. nov. and B. rousetti sp. nov.</title>
        <authorList>
            <person name="Modesto M."/>
            <person name="Satti M."/>
            <person name="Watanabe K."/>
            <person name="Puglisi E."/>
            <person name="Morelli L."/>
            <person name="Huang C.-H."/>
            <person name="Liou J.-S."/>
            <person name="Miyashita M."/>
            <person name="Tamura T."/>
            <person name="Saito S."/>
            <person name="Mori K."/>
            <person name="Huang L."/>
            <person name="Sciavilla P."/>
            <person name="Sandri C."/>
            <person name="Spiezio C."/>
            <person name="Vitali F."/>
            <person name="Cavalieri D."/>
            <person name="Perpetuini G."/>
            <person name="Tofalo R."/>
            <person name="Bonetti A."/>
            <person name="Arita M."/>
            <person name="Mattarelli P."/>
        </authorList>
    </citation>
    <scope>NUCLEOTIDE SEQUENCE [LARGE SCALE GENOMIC DNA]</scope>
    <source>
        <strain evidence="15 16">RST17</strain>
    </source>
</reference>
<evidence type="ECO:0000256" key="5">
    <source>
        <dbReference type="ARBA" id="ARBA00022840"/>
    </source>
</evidence>
<evidence type="ECO:0000256" key="12">
    <source>
        <dbReference type="RuleBase" id="RU362034"/>
    </source>
</evidence>
<comment type="subcellular location">
    <subcellularLocation>
        <location evidence="1 12">Cytoplasm</location>
    </subcellularLocation>
</comment>
<gene>
    <name evidence="12 15" type="primary">clpB</name>
    <name evidence="15" type="ORF">EMO91_11075</name>
</gene>
<dbReference type="Pfam" id="PF10431">
    <property type="entry name" value="ClpB_D2-small"/>
    <property type="match status" value="1"/>
</dbReference>
<protein>
    <recommendedName>
        <fullName evidence="12">Chaperone protein ClpB</fullName>
    </recommendedName>
</protein>
<dbReference type="PANTHER" id="PTHR11638">
    <property type="entry name" value="ATP-DEPENDENT CLP PROTEASE"/>
    <property type="match status" value="1"/>
</dbReference>
<feature type="compositionally biased region" description="Basic and acidic residues" evidence="13">
    <location>
        <begin position="522"/>
        <end position="538"/>
    </location>
</feature>
<dbReference type="FunFam" id="3.40.50.300:FF:000025">
    <property type="entry name" value="ATP-dependent Clp protease subunit"/>
    <property type="match status" value="1"/>
</dbReference>
<dbReference type="InterPro" id="IPR004176">
    <property type="entry name" value="Clp_R_N"/>
</dbReference>
<dbReference type="Pfam" id="PF17871">
    <property type="entry name" value="AAA_lid_9"/>
    <property type="match status" value="1"/>
</dbReference>
<dbReference type="NCBIfam" id="TIGR03346">
    <property type="entry name" value="chaperone_ClpB"/>
    <property type="match status" value="1"/>
</dbReference>
<dbReference type="RefSeq" id="WP_150380007.1">
    <property type="nucleotide sequence ID" value="NZ_RZUH01000010.1"/>
</dbReference>
<evidence type="ECO:0000256" key="9">
    <source>
        <dbReference type="ARBA" id="ARBA00026057"/>
    </source>
</evidence>
<dbReference type="EMBL" id="RZUH01000010">
    <property type="protein sequence ID" value="KAA8826586.1"/>
    <property type="molecule type" value="Genomic_DNA"/>
</dbReference>
<dbReference type="GO" id="GO:0042026">
    <property type="term" value="P:protein refolding"/>
    <property type="evidence" value="ECO:0007669"/>
    <property type="project" value="UniProtKB-UniRule"/>
</dbReference>
<proteinExistence type="inferred from homology"/>
<dbReference type="Pfam" id="PF00004">
    <property type="entry name" value="AAA"/>
    <property type="match status" value="1"/>
</dbReference>
<dbReference type="CDD" id="cd19499">
    <property type="entry name" value="RecA-like_ClpB_Hsp104-like"/>
    <property type="match status" value="1"/>
</dbReference>
<dbReference type="InterPro" id="IPR003593">
    <property type="entry name" value="AAA+_ATPase"/>
</dbReference>
<feature type="domain" description="Clp R" evidence="14">
    <location>
        <begin position="1"/>
        <end position="147"/>
    </location>
</feature>
<evidence type="ECO:0000256" key="1">
    <source>
        <dbReference type="ARBA" id="ARBA00004496"/>
    </source>
</evidence>
<feature type="region of interest" description="Disordered" evidence="13">
    <location>
        <begin position="517"/>
        <end position="538"/>
    </location>
</feature>
<sequence length="889" mass="96590">MEQKFTTMAQEAVGDAIQSASAAGNAQVETLHVMDALLRQENGVVRSLIEAAGGDAKAIGAAVRNALVGLPSASGSTTSQPQASRQLTAAIAQAEKEMQQMGDEYVSTEHLLIGIAASKPNQSAEILERNGVTAAALRKAVPGVRGGAKVTSPDAEGSYKALEKYSTDLTAAAKEGKLDPVIGRDQEIRRVIQILSRRTKNNPVLIGEPGVGKTAVVEGLAQRIVAGDVPTTLQGKKLISLDLGSMVAGSKYRGEFEERLKSVLNEIKNANGQIITFIDEIHTIVGAGAAEGSMDAGNMLKPMLARGELRLIGATTLDEYRENIEKDPALERRFQQVYVGEPSVEDTIAILRGLKQRYEAHHKVTIGDDALVAAATLSNRYISGRQLPDKAIDLVDEAAAHLRMELDSSPEEIDELQRKVTRLEMEEMQLKKAEDPASKERLGKLQAELADTREKLSGLKARWDAEQAGHNKVGELRAKLDDLRVQADKFTREGNLAEASKILYGEIPAIQKELAAAENADAESKDAGSSDPAREPMVPDRVDADSVAEIVSDWTGIPVGRLMQGENEKLLHMEDYLGKRVIGQKEAITAVSDAVRRSRAGISDPNRPTGSFLFLGPTGVGKTELAKALADFLFDDEKAMVRIDMSEYMEKASVSRLIGAAPGYVGYEQGGQLTEAVRRRPYSVVLFDEVEKANPEIFDVLLQVLDDGRLTDGQGRTVDFKNTILIMTSNLGSQFLVNEDMDPDAKKKAVMDAVHMNFKPEFLNRLDDIVMFHPLTREELGGIVDIQVRGVAQRLTDRRITLDVTDSAREWLANTGYDPAYGARPLRRLVQTEVGDQLARMLLAGKVHDGDTVLVDQTGGEHLELSAWASDQIVGDDPDVNVDKVTEDK</sequence>
<dbReference type="InterPro" id="IPR017730">
    <property type="entry name" value="Chaperonin_ClpB"/>
</dbReference>
<comment type="caution">
    <text evidence="15">The sequence shown here is derived from an EMBL/GenBank/DDBJ whole genome shotgun (WGS) entry which is preliminary data.</text>
</comment>
<dbReference type="InterPro" id="IPR041546">
    <property type="entry name" value="ClpA/ClpB_AAA_lid"/>
</dbReference>
<dbReference type="PROSITE" id="PS00871">
    <property type="entry name" value="CLPAB_2"/>
    <property type="match status" value="1"/>
</dbReference>
<dbReference type="PANTHER" id="PTHR11638:SF18">
    <property type="entry name" value="HEAT SHOCK PROTEIN 104"/>
    <property type="match status" value="1"/>
</dbReference>
<evidence type="ECO:0000313" key="16">
    <source>
        <dbReference type="Proteomes" id="UP000410049"/>
    </source>
</evidence>
<comment type="subunit">
    <text evidence="9">Homohexamer. The oligomerization is ATP-dependent.</text>
</comment>
<evidence type="ECO:0000256" key="2">
    <source>
        <dbReference type="ARBA" id="ARBA00008675"/>
    </source>
</evidence>
<dbReference type="InterPro" id="IPR028299">
    <property type="entry name" value="ClpA/B_CS2"/>
</dbReference>
<dbReference type="FunFam" id="1.10.8.60:FF:000017">
    <property type="entry name" value="ATP-dependent chaperone ClpB"/>
    <property type="match status" value="1"/>
</dbReference>
<dbReference type="GO" id="GO:0005524">
    <property type="term" value="F:ATP binding"/>
    <property type="evidence" value="ECO:0007669"/>
    <property type="project" value="UniProtKB-UniRule"/>
</dbReference>